<dbReference type="AlphaFoldDB" id="A0A8H6L387"/>
<gene>
    <name evidence="2" type="ORF">HO173_008058</name>
</gene>
<evidence type="ECO:0000313" key="3">
    <source>
        <dbReference type="Proteomes" id="UP000578531"/>
    </source>
</evidence>
<evidence type="ECO:0000256" key="1">
    <source>
        <dbReference type="SAM" id="MobiDB-lite"/>
    </source>
</evidence>
<proteinExistence type="predicted"/>
<feature type="region of interest" description="Disordered" evidence="1">
    <location>
        <begin position="1"/>
        <end position="25"/>
    </location>
</feature>
<protein>
    <submittedName>
        <fullName evidence="2">Uncharacterized protein</fullName>
    </submittedName>
</protein>
<keyword evidence="3" id="KW-1185">Reference proteome</keyword>
<dbReference type="EMBL" id="JACCJC010000034">
    <property type="protein sequence ID" value="KAF6233846.1"/>
    <property type="molecule type" value="Genomic_DNA"/>
</dbReference>
<name>A0A8H6L387_9LECA</name>
<evidence type="ECO:0000313" key="2">
    <source>
        <dbReference type="EMBL" id="KAF6233846.1"/>
    </source>
</evidence>
<organism evidence="2 3">
    <name type="scientific">Letharia columbiana</name>
    <dbReference type="NCBI Taxonomy" id="112416"/>
    <lineage>
        <taxon>Eukaryota</taxon>
        <taxon>Fungi</taxon>
        <taxon>Dikarya</taxon>
        <taxon>Ascomycota</taxon>
        <taxon>Pezizomycotina</taxon>
        <taxon>Lecanoromycetes</taxon>
        <taxon>OSLEUM clade</taxon>
        <taxon>Lecanoromycetidae</taxon>
        <taxon>Lecanorales</taxon>
        <taxon>Lecanorineae</taxon>
        <taxon>Parmeliaceae</taxon>
        <taxon>Letharia</taxon>
    </lineage>
</organism>
<dbReference type="RefSeq" id="XP_037163255.1">
    <property type="nucleotide sequence ID" value="XM_037309958.1"/>
</dbReference>
<dbReference type="GeneID" id="59289714"/>
<dbReference type="Proteomes" id="UP000578531">
    <property type="component" value="Unassembled WGS sequence"/>
</dbReference>
<comment type="caution">
    <text evidence="2">The sequence shown here is derived from an EMBL/GenBank/DDBJ whole genome shotgun (WGS) entry which is preliminary data.</text>
</comment>
<sequence length="97" mass="10863">MADLLDITRRVSPRPPPPPAPAGIEIGEHSKFLAPENTKHLIEVLQLGLLDIKKVIVKANEHKGTKEGRYTTSAGIFKFKIPRVRVLWIQNTSRNTT</sequence>
<reference evidence="2 3" key="1">
    <citation type="journal article" date="2020" name="Genomics">
        <title>Complete, high-quality genomes from long-read metagenomic sequencing of two wolf lichen thalli reveals enigmatic genome architecture.</title>
        <authorList>
            <person name="McKenzie S.K."/>
            <person name="Walston R.F."/>
            <person name="Allen J.L."/>
        </authorList>
    </citation>
    <scope>NUCLEOTIDE SEQUENCE [LARGE SCALE GENOMIC DNA]</scope>
    <source>
        <strain evidence="2">WasteWater2</strain>
    </source>
</reference>
<accession>A0A8H6L387</accession>